<dbReference type="GO" id="GO:0003700">
    <property type="term" value="F:DNA-binding transcription factor activity"/>
    <property type="evidence" value="ECO:0007669"/>
    <property type="project" value="InterPro"/>
</dbReference>
<dbReference type="InterPro" id="IPR014036">
    <property type="entry name" value="DeoR-like_C"/>
</dbReference>
<dbReference type="Proteomes" id="UP000184420">
    <property type="component" value="Unassembled WGS sequence"/>
</dbReference>
<dbReference type="Pfam" id="PF00455">
    <property type="entry name" value="DeoRC"/>
    <property type="match status" value="1"/>
</dbReference>
<evidence type="ECO:0000256" key="2">
    <source>
        <dbReference type="ARBA" id="ARBA00023125"/>
    </source>
</evidence>
<protein>
    <submittedName>
        <fullName evidence="5">Transcriptional regulator, DeoR family</fullName>
    </submittedName>
</protein>
<dbReference type="Gene3D" id="3.40.50.1360">
    <property type="match status" value="1"/>
</dbReference>
<dbReference type="RefSeq" id="WP_073080745.1">
    <property type="nucleotide sequence ID" value="NZ_FRBL01000004.1"/>
</dbReference>
<dbReference type="InterPro" id="IPR036388">
    <property type="entry name" value="WH-like_DNA-bd_sf"/>
</dbReference>
<name>A0A1M7C0T4_9BACT</name>
<dbReference type="STRING" id="1419482.SAMN05444266_104153"/>
<evidence type="ECO:0000256" key="1">
    <source>
        <dbReference type="ARBA" id="ARBA00023015"/>
    </source>
</evidence>
<dbReference type="AlphaFoldDB" id="A0A1M7C0T4"/>
<keyword evidence="2" id="KW-0238">DNA-binding</keyword>
<keyword evidence="6" id="KW-1185">Reference proteome</keyword>
<organism evidence="5 6">
    <name type="scientific">Chitinophaga jiangningensis</name>
    <dbReference type="NCBI Taxonomy" id="1419482"/>
    <lineage>
        <taxon>Bacteria</taxon>
        <taxon>Pseudomonadati</taxon>
        <taxon>Bacteroidota</taxon>
        <taxon>Chitinophagia</taxon>
        <taxon>Chitinophagales</taxon>
        <taxon>Chitinophagaceae</taxon>
        <taxon>Chitinophaga</taxon>
    </lineage>
</organism>
<dbReference type="GO" id="GO:0003677">
    <property type="term" value="F:DNA binding"/>
    <property type="evidence" value="ECO:0007669"/>
    <property type="project" value="UniProtKB-KW"/>
</dbReference>
<evidence type="ECO:0000256" key="3">
    <source>
        <dbReference type="ARBA" id="ARBA00023163"/>
    </source>
</evidence>
<dbReference type="SUPFAM" id="SSF46785">
    <property type="entry name" value="Winged helix' DNA-binding domain"/>
    <property type="match status" value="1"/>
</dbReference>
<keyword evidence="3" id="KW-0804">Transcription</keyword>
<evidence type="ECO:0000313" key="6">
    <source>
        <dbReference type="Proteomes" id="UP000184420"/>
    </source>
</evidence>
<feature type="domain" description="HTH deoR-type" evidence="4">
    <location>
        <begin position="3"/>
        <end position="58"/>
    </location>
</feature>
<dbReference type="PROSITE" id="PS00894">
    <property type="entry name" value="HTH_DEOR_1"/>
    <property type="match status" value="1"/>
</dbReference>
<dbReference type="EMBL" id="FRBL01000004">
    <property type="protein sequence ID" value="SHL60918.1"/>
    <property type="molecule type" value="Genomic_DNA"/>
</dbReference>
<proteinExistence type="predicted"/>
<dbReference type="SMART" id="SM01134">
    <property type="entry name" value="DeoRC"/>
    <property type="match status" value="1"/>
</dbReference>
<dbReference type="PANTHER" id="PTHR30363:SF44">
    <property type="entry name" value="AGA OPERON TRANSCRIPTIONAL REPRESSOR-RELATED"/>
    <property type="match status" value="1"/>
</dbReference>
<accession>A0A1M7C0T4</accession>
<dbReference type="InterPro" id="IPR050313">
    <property type="entry name" value="Carb_Metab_HTH_regulators"/>
</dbReference>
<dbReference type="Pfam" id="PF08220">
    <property type="entry name" value="HTH_DeoR"/>
    <property type="match status" value="1"/>
</dbReference>
<dbReference type="InterPro" id="IPR037171">
    <property type="entry name" value="NagB/RpiA_transferase-like"/>
</dbReference>
<dbReference type="PROSITE" id="PS51000">
    <property type="entry name" value="HTH_DEOR_2"/>
    <property type="match status" value="1"/>
</dbReference>
<dbReference type="InterPro" id="IPR001034">
    <property type="entry name" value="DeoR_HTH"/>
</dbReference>
<reference evidence="5 6" key="1">
    <citation type="submission" date="2016-11" db="EMBL/GenBank/DDBJ databases">
        <authorList>
            <person name="Jaros S."/>
            <person name="Januszkiewicz K."/>
            <person name="Wedrychowicz H."/>
        </authorList>
    </citation>
    <scope>NUCLEOTIDE SEQUENCE [LARGE SCALE GENOMIC DNA]</scope>
    <source>
        <strain evidence="5 6">DSM 27406</strain>
    </source>
</reference>
<evidence type="ECO:0000313" key="5">
    <source>
        <dbReference type="EMBL" id="SHL60918.1"/>
    </source>
</evidence>
<dbReference type="Gene3D" id="1.10.10.10">
    <property type="entry name" value="Winged helix-like DNA-binding domain superfamily/Winged helix DNA-binding domain"/>
    <property type="match status" value="1"/>
</dbReference>
<dbReference type="OrthoDB" id="9797223at2"/>
<dbReference type="InterPro" id="IPR018356">
    <property type="entry name" value="Tscrpt_reg_HTH_DeoR_CS"/>
</dbReference>
<sequence length="252" mass="27356">MGYPERKKQILKILDKRESMEVQEIADELGISAVTIRRDLQQLADEELLIRTHGGAMKAPPRHPFTAYADKETQAVIKKKYIGKLAAALVEPGDTIFLDCGSTVFTMCTHLKDITPLRIITNSLPVAAAFMDVPGIQVNLAGGEMDGQRKAVHGSKAVEHIRSYHADKAFIGTDGLSVKSGLTAFSETEAIISTAMAGSADQVFVLCDSTKIGRDSYLKFAPLSLLHALVTDKDITLKQMAELKGNGVKVMN</sequence>
<evidence type="ECO:0000259" key="4">
    <source>
        <dbReference type="PROSITE" id="PS51000"/>
    </source>
</evidence>
<keyword evidence="1" id="KW-0805">Transcription regulation</keyword>
<dbReference type="SMART" id="SM00420">
    <property type="entry name" value="HTH_DEOR"/>
    <property type="match status" value="1"/>
</dbReference>
<dbReference type="InterPro" id="IPR036390">
    <property type="entry name" value="WH_DNA-bd_sf"/>
</dbReference>
<dbReference type="SUPFAM" id="SSF100950">
    <property type="entry name" value="NagB/RpiA/CoA transferase-like"/>
    <property type="match status" value="1"/>
</dbReference>
<dbReference type="PANTHER" id="PTHR30363">
    <property type="entry name" value="HTH-TYPE TRANSCRIPTIONAL REGULATOR SRLR-RELATED"/>
    <property type="match status" value="1"/>
</dbReference>
<dbReference type="PRINTS" id="PR00037">
    <property type="entry name" value="HTHLACR"/>
</dbReference>
<gene>
    <name evidence="5" type="ORF">SAMN05444266_104153</name>
</gene>